<name>A0A1N6FHJ2_9BURK</name>
<evidence type="ECO:0000313" key="1">
    <source>
        <dbReference type="EMBL" id="SIN94676.1"/>
    </source>
</evidence>
<dbReference type="PROSITE" id="PS51257">
    <property type="entry name" value="PROKAR_LIPOPROTEIN"/>
    <property type="match status" value="1"/>
</dbReference>
<sequence length="72" mass="7526">MKLDKKNLVFVLFATAVMSGCGKSNSHGQDATGAVVSLSQDAASVSNAVRRMQFGELFVADGMTMSNPKGKS</sequence>
<evidence type="ECO:0000313" key="2">
    <source>
        <dbReference type="Proteomes" id="UP000184693"/>
    </source>
</evidence>
<proteinExistence type="predicted"/>
<organism evidence="1 2">
    <name type="scientific">Paraburkholderia phenazinium</name>
    <dbReference type="NCBI Taxonomy" id="60549"/>
    <lineage>
        <taxon>Bacteria</taxon>
        <taxon>Pseudomonadati</taxon>
        <taxon>Pseudomonadota</taxon>
        <taxon>Betaproteobacteria</taxon>
        <taxon>Burkholderiales</taxon>
        <taxon>Burkholderiaceae</taxon>
        <taxon>Paraburkholderia</taxon>
    </lineage>
</organism>
<dbReference type="AlphaFoldDB" id="A0A1N6FHJ2"/>
<protein>
    <submittedName>
        <fullName evidence="1">Uncharacterized protein</fullName>
    </submittedName>
</protein>
<reference evidence="1 2" key="1">
    <citation type="submission" date="2016-11" db="EMBL/GenBank/DDBJ databases">
        <authorList>
            <person name="Jaros S."/>
            <person name="Januszkiewicz K."/>
            <person name="Wedrychowicz H."/>
        </authorList>
    </citation>
    <scope>NUCLEOTIDE SEQUENCE [LARGE SCALE GENOMIC DNA]</scope>
    <source>
        <strain evidence="1 2">GAS86</strain>
    </source>
</reference>
<dbReference type="RefSeq" id="WP_074263758.1">
    <property type="nucleotide sequence ID" value="NZ_FSRM01000001.1"/>
</dbReference>
<dbReference type="EMBL" id="FSRM01000001">
    <property type="protein sequence ID" value="SIN94676.1"/>
    <property type="molecule type" value="Genomic_DNA"/>
</dbReference>
<dbReference type="Proteomes" id="UP000184693">
    <property type="component" value="Unassembled WGS sequence"/>
</dbReference>
<gene>
    <name evidence="1" type="ORF">SAMN05444168_1570</name>
</gene>
<accession>A0A1N6FHJ2</accession>